<organism evidence="12 13">
    <name type="scientific">Cohnella lupini</name>
    <dbReference type="NCBI Taxonomy" id="1294267"/>
    <lineage>
        <taxon>Bacteria</taxon>
        <taxon>Bacillati</taxon>
        <taxon>Bacillota</taxon>
        <taxon>Bacilli</taxon>
        <taxon>Bacillales</taxon>
        <taxon>Paenibacillaceae</taxon>
        <taxon>Cohnella</taxon>
    </lineage>
</organism>
<protein>
    <recommendedName>
        <fullName evidence="8">ATP-dependent protease ATPase subunit HslU</fullName>
    </recommendedName>
    <alternativeName>
        <fullName evidence="8">Unfoldase HslU</fullName>
    </alternativeName>
</protein>
<evidence type="ECO:0000256" key="8">
    <source>
        <dbReference type="HAMAP-Rule" id="MF_00249"/>
    </source>
</evidence>
<accession>A0A3D9IWX8</accession>
<sequence length="474" mass="53328">MMNLDKRKGEDLMNDSLTPRQIVAELDKYIVGQKPAKRSVAVALRNRYRRSKLPEEIRDEIVPKNILMIGPTGVGKTEIARRLAKLVHAPFIKVEATKFTEVGYVGRDVESMVRDLVETAIRMVKEERTEKVKDRAEKAANERLAALLVPSPAKPKSQKNPLEMLFGGISTPNDEPEPVDPSLHDKRKDTKAKLDAGELENDTIEIEVEDNSPNMLDMLGGPGQEQMGNMQEMLGQFLPKRRKKRRLTVKEARKVLIVEEANKLIDMDDVISESVRRAEQSGIIFIDEIDKIASQGRGQGPDVSREGVQRDILPIVEGSTVMTKYGPVKTDYVLFMAAGAFHIAKPSDLIPELQGRFPIRVELSSLTDDDFIRILTEPQNALTKQYTQLLQTEGIRISFTDAAISELARMAQEVNHNTENIGARRLHTLLEKLLEDLSFEAPELQLEAMEITPEYVREKLASIASNKDLSQYIL</sequence>
<comment type="subunit">
    <text evidence="8">A double ring-shaped homohexamer of HslV is capped on each side by a ring-shaped HslU homohexamer. The assembly of the HslU/HslV complex is dependent on binding of ATP.</text>
</comment>
<keyword evidence="5 8" id="KW-0067">ATP-binding</keyword>
<keyword evidence="13" id="KW-1185">Reference proteome</keyword>
<dbReference type="EMBL" id="QRDY01000001">
    <property type="protein sequence ID" value="RED66019.1"/>
    <property type="molecule type" value="Genomic_DNA"/>
</dbReference>
<dbReference type="CDD" id="cd19498">
    <property type="entry name" value="RecA-like_HslU"/>
    <property type="match status" value="1"/>
</dbReference>
<comment type="caution">
    <text evidence="12">The sequence shown here is derived from an EMBL/GenBank/DDBJ whole genome shotgun (WGS) entry which is preliminary data.</text>
</comment>
<evidence type="ECO:0000259" key="10">
    <source>
        <dbReference type="SMART" id="SM00382"/>
    </source>
</evidence>
<dbReference type="Gene3D" id="3.40.50.300">
    <property type="entry name" value="P-loop containing nucleotide triphosphate hydrolases"/>
    <property type="match status" value="2"/>
</dbReference>
<evidence type="ECO:0000256" key="4">
    <source>
        <dbReference type="ARBA" id="ARBA00022741"/>
    </source>
</evidence>
<dbReference type="SMART" id="SM00382">
    <property type="entry name" value="AAA"/>
    <property type="match status" value="1"/>
</dbReference>
<evidence type="ECO:0000313" key="12">
    <source>
        <dbReference type="EMBL" id="RED66019.1"/>
    </source>
</evidence>
<dbReference type="GO" id="GO:0016887">
    <property type="term" value="F:ATP hydrolysis activity"/>
    <property type="evidence" value="ECO:0007669"/>
    <property type="project" value="InterPro"/>
</dbReference>
<dbReference type="Gene3D" id="1.10.8.60">
    <property type="match status" value="1"/>
</dbReference>
<feature type="binding site" evidence="8">
    <location>
        <position position="287"/>
    </location>
    <ligand>
        <name>ATP</name>
        <dbReference type="ChEBI" id="CHEBI:30616"/>
    </ligand>
</feature>
<dbReference type="NCBIfam" id="NF003544">
    <property type="entry name" value="PRK05201.1"/>
    <property type="match status" value="1"/>
</dbReference>
<dbReference type="Pfam" id="PF07724">
    <property type="entry name" value="AAA_2"/>
    <property type="match status" value="1"/>
</dbReference>
<keyword evidence="12" id="KW-0378">Hydrolase</keyword>
<evidence type="ECO:0000256" key="2">
    <source>
        <dbReference type="ARBA" id="ARBA00009771"/>
    </source>
</evidence>
<evidence type="ECO:0000256" key="6">
    <source>
        <dbReference type="ARBA" id="ARBA00023186"/>
    </source>
</evidence>
<dbReference type="GO" id="GO:0036402">
    <property type="term" value="F:proteasome-activating activity"/>
    <property type="evidence" value="ECO:0007669"/>
    <property type="project" value="UniProtKB-UniRule"/>
</dbReference>
<reference evidence="12 13" key="1">
    <citation type="submission" date="2018-07" db="EMBL/GenBank/DDBJ databases">
        <title>Genomic Encyclopedia of Type Strains, Phase III (KMG-III): the genomes of soil and plant-associated and newly described type strains.</title>
        <authorList>
            <person name="Whitman W."/>
        </authorList>
    </citation>
    <scope>NUCLEOTIDE SEQUENCE [LARGE SCALE GENOMIC DNA]</scope>
    <source>
        <strain evidence="12 13">CECT 8236</strain>
    </source>
</reference>
<dbReference type="InterPro" id="IPR004491">
    <property type="entry name" value="HslU"/>
</dbReference>
<dbReference type="GO" id="GO:0008233">
    <property type="term" value="F:peptidase activity"/>
    <property type="evidence" value="ECO:0007669"/>
    <property type="project" value="UniProtKB-KW"/>
</dbReference>
<gene>
    <name evidence="8" type="primary">hslU</name>
    <name evidence="12" type="ORF">DFP95_101517</name>
</gene>
<dbReference type="PANTHER" id="PTHR48102">
    <property type="entry name" value="ATP-DEPENDENT CLP PROTEASE ATP-BINDING SUBUNIT CLPX-LIKE, MITOCHONDRIAL-RELATED"/>
    <property type="match status" value="1"/>
</dbReference>
<dbReference type="InterPro" id="IPR019489">
    <property type="entry name" value="Clp_ATPase_C"/>
</dbReference>
<dbReference type="Gene3D" id="1.10.8.10">
    <property type="entry name" value="DNA helicase RuvA subunit, C-terminal domain"/>
    <property type="match status" value="2"/>
</dbReference>
<comment type="similarity">
    <text evidence="2 8">Belongs to the ClpX chaperone family. HslU subfamily.</text>
</comment>
<comment type="function">
    <text evidence="8">ATPase subunit of a proteasome-like degradation complex; this subunit has chaperone activity. The binding of ATP and its subsequent hydrolysis by HslU are essential for unfolding of protein substrates subsequently hydrolyzed by HslV. HslU recognizes the N-terminal part of its protein substrates and unfolds these before they are guided to HslV for hydrolysis.</text>
</comment>
<dbReference type="Pfam" id="PF00004">
    <property type="entry name" value="AAA"/>
    <property type="match status" value="1"/>
</dbReference>
<feature type="binding site" evidence="8">
    <location>
        <position position="424"/>
    </location>
    <ligand>
        <name>ATP</name>
        <dbReference type="ChEBI" id="CHEBI:30616"/>
    </ligand>
</feature>
<feature type="domain" description="AAA+ ATPase" evidence="10">
    <location>
        <begin position="62"/>
        <end position="363"/>
    </location>
</feature>
<evidence type="ECO:0000256" key="5">
    <source>
        <dbReference type="ARBA" id="ARBA00022840"/>
    </source>
</evidence>
<dbReference type="AlphaFoldDB" id="A0A3D9IWX8"/>
<evidence type="ECO:0000313" key="13">
    <source>
        <dbReference type="Proteomes" id="UP000256869"/>
    </source>
</evidence>
<dbReference type="SUPFAM" id="SSF52540">
    <property type="entry name" value="P-loop containing nucleoside triphosphate hydrolases"/>
    <property type="match status" value="1"/>
</dbReference>
<dbReference type="InterPro" id="IPR003959">
    <property type="entry name" value="ATPase_AAA_core"/>
</dbReference>
<evidence type="ECO:0000259" key="11">
    <source>
        <dbReference type="SMART" id="SM01086"/>
    </source>
</evidence>
<dbReference type="Pfam" id="PF10431">
    <property type="entry name" value="ClpB_D2-small"/>
    <property type="match status" value="1"/>
</dbReference>
<dbReference type="NCBIfam" id="TIGR00390">
    <property type="entry name" value="hslU"/>
    <property type="match status" value="1"/>
</dbReference>
<evidence type="ECO:0000256" key="3">
    <source>
        <dbReference type="ARBA" id="ARBA00022490"/>
    </source>
</evidence>
<dbReference type="FunFam" id="3.40.50.300:FF:000213">
    <property type="entry name" value="ATP-dependent protease ATPase subunit HslU"/>
    <property type="match status" value="1"/>
</dbReference>
<feature type="region of interest" description="Disordered" evidence="9">
    <location>
        <begin position="169"/>
        <end position="188"/>
    </location>
</feature>
<proteinExistence type="inferred from homology"/>
<feature type="binding site" evidence="8">
    <location>
        <position position="352"/>
    </location>
    <ligand>
        <name>ATP</name>
        <dbReference type="ChEBI" id="CHEBI:30616"/>
    </ligand>
</feature>
<dbReference type="PANTHER" id="PTHR48102:SF3">
    <property type="entry name" value="ATP-DEPENDENT PROTEASE ATPASE SUBUNIT HSLU"/>
    <property type="match status" value="1"/>
</dbReference>
<dbReference type="GO" id="GO:0043335">
    <property type="term" value="P:protein unfolding"/>
    <property type="evidence" value="ECO:0007669"/>
    <property type="project" value="UniProtKB-UniRule"/>
</dbReference>
<dbReference type="InterPro" id="IPR050052">
    <property type="entry name" value="ATP-dep_Clp_protease_ClpX"/>
</dbReference>
<keyword evidence="3 8" id="KW-0963">Cytoplasm</keyword>
<evidence type="ECO:0000256" key="9">
    <source>
        <dbReference type="SAM" id="MobiDB-lite"/>
    </source>
</evidence>
<comment type="subunit">
    <text evidence="7">A double ring-shaped homohexamer of ClpQ is capped on each side by a ring-shaped ClpY homohexamer. The assembly of the ClpQ/ClpY complex is dependent on binding of ATP.</text>
</comment>
<keyword evidence="6 8" id="KW-0143">Chaperone</keyword>
<keyword evidence="4 8" id="KW-0547">Nucleotide-binding</keyword>
<name>A0A3D9IWX8_9BACL</name>
<evidence type="ECO:0000256" key="1">
    <source>
        <dbReference type="ARBA" id="ARBA00004496"/>
    </source>
</evidence>
<dbReference type="Proteomes" id="UP000256869">
    <property type="component" value="Unassembled WGS sequence"/>
</dbReference>
<feature type="binding site" evidence="8">
    <location>
        <begin position="73"/>
        <end position="78"/>
    </location>
    <ligand>
        <name>ATP</name>
        <dbReference type="ChEBI" id="CHEBI:30616"/>
    </ligand>
</feature>
<comment type="subcellular location">
    <subcellularLocation>
        <location evidence="1 8">Cytoplasm</location>
    </subcellularLocation>
</comment>
<dbReference type="GO" id="GO:0005524">
    <property type="term" value="F:ATP binding"/>
    <property type="evidence" value="ECO:0007669"/>
    <property type="project" value="UniProtKB-UniRule"/>
</dbReference>
<evidence type="ECO:0000256" key="7">
    <source>
        <dbReference type="ARBA" id="ARBA00065893"/>
    </source>
</evidence>
<dbReference type="SMART" id="SM01086">
    <property type="entry name" value="ClpB_D2-small"/>
    <property type="match status" value="1"/>
</dbReference>
<dbReference type="GO" id="GO:0009376">
    <property type="term" value="C:HslUV protease complex"/>
    <property type="evidence" value="ECO:0007669"/>
    <property type="project" value="UniProtKB-UniRule"/>
</dbReference>
<dbReference type="HAMAP" id="MF_00249">
    <property type="entry name" value="HslU"/>
    <property type="match status" value="1"/>
</dbReference>
<dbReference type="FunFam" id="3.40.50.300:FF:000220">
    <property type="entry name" value="ATP-dependent protease ATPase subunit HslU"/>
    <property type="match status" value="1"/>
</dbReference>
<keyword evidence="12" id="KW-0645">Protease</keyword>
<feature type="binding site" evidence="8">
    <location>
        <position position="31"/>
    </location>
    <ligand>
        <name>ATP</name>
        <dbReference type="ChEBI" id="CHEBI:30616"/>
    </ligand>
</feature>
<feature type="domain" description="Clp ATPase C-terminal" evidence="11">
    <location>
        <begin position="366"/>
        <end position="460"/>
    </location>
</feature>
<dbReference type="InterPro" id="IPR003593">
    <property type="entry name" value="AAA+_ATPase"/>
</dbReference>
<dbReference type="InterPro" id="IPR027417">
    <property type="entry name" value="P-loop_NTPase"/>
</dbReference>